<dbReference type="PANTHER" id="PTHR13073">
    <property type="entry name" value="BLOC-1 COMPLEX SUBUNIT 1"/>
    <property type="match status" value="1"/>
</dbReference>
<dbReference type="OrthoDB" id="20018at2759"/>
<protein>
    <recommendedName>
        <fullName evidence="2">Biogenesis of lysosome-related organelles complex 1 subunit 1</fullName>
    </recommendedName>
</protein>
<evidence type="ECO:0000256" key="2">
    <source>
        <dbReference type="ARBA" id="ARBA00019577"/>
    </source>
</evidence>
<gene>
    <name evidence="3" type="ORF">IWQ60_006563</name>
</gene>
<dbReference type="GO" id="GO:0016197">
    <property type="term" value="P:endosomal transport"/>
    <property type="evidence" value="ECO:0007669"/>
    <property type="project" value="TreeGrafter"/>
</dbReference>
<dbReference type="AlphaFoldDB" id="A0A9W8A429"/>
<sequence length="78" mass="8881">MLSQILRDHQARQATLRKENDQLRTQASQSIKVLSSAMTANAQVKTSQLVRNQKELDKEAADLAVQVAKYTQQTKQWL</sequence>
<feature type="non-terminal residue" evidence="3">
    <location>
        <position position="1"/>
    </location>
</feature>
<dbReference type="Pfam" id="PF06320">
    <property type="entry name" value="GCN5L1"/>
    <property type="match status" value="1"/>
</dbReference>
<organism evidence="3 4">
    <name type="scientific">Tieghemiomyces parasiticus</name>
    <dbReference type="NCBI Taxonomy" id="78921"/>
    <lineage>
        <taxon>Eukaryota</taxon>
        <taxon>Fungi</taxon>
        <taxon>Fungi incertae sedis</taxon>
        <taxon>Zoopagomycota</taxon>
        <taxon>Kickxellomycotina</taxon>
        <taxon>Dimargaritomycetes</taxon>
        <taxon>Dimargaritales</taxon>
        <taxon>Dimargaritaceae</taxon>
        <taxon>Tieghemiomyces</taxon>
    </lineage>
</organism>
<comment type="similarity">
    <text evidence="1">Belongs to the BLOC1S1 family.</text>
</comment>
<dbReference type="InterPro" id="IPR009395">
    <property type="entry name" value="BLOC1S1"/>
</dbReference>
<accession>A0A9W8A429</accession>
<comment type="caution">
    <text evidence="3">The sequence shown here is derived from an EMBL/GenBank/DDBJ whole genome shotgun (WGS) entry which is preliminary data.</text>
</comment>
<reference evidence="3" key="1">
    <citation type="submission" date="2022-07" db="EMBL/GenBank/DDBJ databases">
        <title>Phylogenomic reconstructions and comparative analyses of Kickxellomycotina fungi.</title>
        <authorList>
            <person name="Reynolds N.K."/>
            <person name="Stajich J.E."/>
            <person name="Barry K."/>
            <person name="Grigoriev I.V."/>
            <person name="Crous P."/>
            <person name="Smith M.E."/>
        </authorList>
    </citation>
    <scope>NUCLEOTIDE SEQUENCE</scope>
    <source>
        <strain evidence="3">RSA 861</strain>
    </source>
</reference>
<dbReference type="EMBL" id="JANBPT010000398">
    <property type="protein sequence ID" value="KAJ1922372.1"/>
    <property type="molecule type" value="Genomic_DNA"/>
</dbReference>
<dbReference type="GO" id="GO:0031083">
    <property type="term" value="C:BLOC-1 complex"/>
    <property type="evidence" value="ECO:0007669"/>
    <property type="project" value="InterPro"/>
</dbReference>
<dbReference type="PANTHER" id="PTHR13073:SF0">
    <property type="entry name" value="BIOGENESIS OF LYSOSOME-RELATED ORGANELLES COMPLEX 1 SUBUNIT 1"/>
    <property type="match status" value="1"/>
</dbReference>
<evidence type="ECO:0000256" key="1">
    <source>
        <dbReference type="ARBA" id="ARBA00007133"/>
    </source>
</evidence>
<evidence type="ECO:0000313" key="3">
    <source>
        <dbReference type="EMBL" id="KAJ1922372.1"/>
    </source>
</evidence>
<name>A0A9W8A429_9FUNG</name>
<proteinExistence type="inferred from homology"/>
<keyword evidence="4" id="KW-1185">Reference proteome</keyword>
<dbReference type="Proteomes" id="UP001150569">
    <property type="component" value="Unassembled WGS sequence"/>
</dbReference>
<evidence type="ECO:0000313" key="4">
    <source>
        <dbReference type="Proteomes" id="UP001150569"/>
    </source>
</evidence>